<name>A0A1G6ZSC2_9GAMM</name>
<dbReference type="EMBL" id="FNAG01000015">
    <property type="protein sequence ID" value="SDE05127.1"/>
    <property type="molecule type" value="Genomic_DNA"/>
</dbReference>
<dbReference type="AlphaFoldDB" id="A0A1G6ZSC2"/>
<evidence type="ECO:0008006" key="3">
    <source>
        <dbReference type="Google" id="ProtNLM"/>
    </source>
</evidence>
<keyword evidence="2" id="KW-1185">Reference proteome</keyword>
<dbReference type="Proteomes" id="UP000199603">
    <property type="component" value="Unassembled WGS sequence"/>
</dbReference>
<evidence type="ECO:0000313" key="2">
    <source>
        <dbReference type="Proteomes" id="UP000199603"/>
    </source>
</evidence>
<organism evidence="1 2">
    <name type="scientific">Aquimonas voraii</name>
    <dbReference type="NCBI Taxonomy" id="265719"/>
    <lineage>
        <taxon>Bacteria</taxon>
        <taxon>Pseudomonadati</taxon>
        <taxon>Pseudomonadota</taxon>
        <taxon>Gammaproteobacteria</taxon>
        <taxon>Lysobacterales</taxon>
        <taxon>Lysobacteraceae</taxon>
        <taxon>Aquimonas</taxon>
    </lineage>
</organism>
<evidence type="ECO:0000313" key="1">
    <source>
        <dbReference type="EMBL" id="SDE05127.1"/>
    </source>
</evidence>
<proteinExistence type="predicted"/>
<protein>
    <recommendedName>
        <fullName evidence="3">DUF4942 domain-containing protein</fullName>
    </recommendedName>
</protein>
<accession>A0A1G6ZSC2</accession>
<sequence length="271" mass="30476">MNGTPPEIVEIIERCKLQTCQYRRAFELAKHAQALSPHLASWSSIEDELVVAYLVAERKAAREIADYARRVFGPEGLPLPADTFADLVPDDIGRHERRALALRGLNPRADGEAGFTLDALWPTMCARFPSQEHAHEVARADLARRFRDIFFGRRYPAPESHRDGIKLKMYAAQETYSWSAPQYSSDSADRLLDGLNAIRIIAGESGITVPVGQLHAWQRERPYFPHQRLDAGPVQVICRKDYFELQMGRELARALNLFLAAHGAEVTAKTA</sequence>
<dbReference type="RefSeq" id="WP_091245359.1">
    <property type="nucleotide sequence ID" value="NZ_FNAG01000015.1"/>
</dbReference>
<gene>
    <name evidence="1" type="ORF">SAMN04488509_11550</name>
</gene>
<reference evidence="1 2" key="1">
    <citation type="submission" date="2016-10" db="EMBL/GenBank/DDBJ databases">
        <authorList>
            <person name="de Groot N.N."/>
        </authorList>
    </citation>
    <scope>NUCLEOTIDE SEQUENCE [LARGE SCALE GENOMIC DNA]</scope>
    <source>
        <strain evidence="1 2">DSM 16957</strain>
    </source>
</reference>